<sequence>MKEVEKEKLFLEKCEENLVVLWNEVKEKIILADKWFFEAQKRLTAAAEAKNLQEVGLAHGMFVWVAAYHKEE</sequence>
<comment type="caution">
    <text evidence="1">The sequence shown here is derived from an EMBL/GenBank/DDBJ whole genome shotgun (WGS) entry which is preliminary data.</text>
</comment>
<dbReference type="Proteomes" id="UP001159363">
    <property type="component" value="Chromosome 5"/>
</dbReference>
<evidence type="ECO:0000313" key="1">
    <source>
        <dbReference type="EMBL" id="KAJ8882288.1"/>
    </source>
</evidence>
<organism evidence="1 2">
    <name type="scientific">Dryococelus australis</name>
    <dbReference type="NCBI Taxonomy" id="614101"/>
    <lineage>
        <taxon>Eukaryota</taxon>
        <taxon>Metazoa</taxon>
        <taxon>Ecdysozoa</taxon>
        <taxon>Arthropoda</taxon>
        <taxon>Hexapoda</taxon>
        <taxon>Insecta</taxon>
        <taxon>Pterygota</taxon>
        <taxon>Neoptera</taxon>
        <taxon>Polyneoptera</taxon>
        <taxon>Phasmatodea</taxon>
        <taxon>Verophasmatodea</taxon>
        <taxon>Anareolatae</taxon>
        <taxon>Phasmatidae</taxon>
        <taxon>Eurycanthinae</taxon>
        <taxon>Dryococelus</taxon>
    </lineage>
</organism>
<dbReference type="EMBL" id="JARBHB010000006">
    <property type="protein sequence ID" value="KAJ8882288.1"/>
    <property type="molecule type" value="Genomic_DNA"/>
</dbReference>
<name>A0ABQ9HD99_9NEOP</name>
<reference evidence="1 2" key="1">
    <citation type="submission" date="2023-02" db="EMBL/GenBank/DDBJ databases">
        <title>LHISI_Scaffold_Assembly.</title>
        <authorList>
            <person name="Stuart O.P."/>
            <person name="Cleave R."/>
            <person name="Magrath M.J.L."/>
            <person name="Mikheyev A.S."/>
        </authorList>
    </citation>
    <scope>NUCLEOTIDE SEQUENCE [LARGE SCALE GENOMIC DNA]</scope>
    <source>
        <strain evidence="1">Daus_M_001</strain>
        <tissue evidence="1">Leg muscle</tissue>
    </source>
</reference>
<gene>
    <name evidence="1" type="ORF">PR048_018776</name>
</gene>
<evidence type="ECO:0000313" key="2">
    <source>
        <dbReference type="Proteomes" id="UP001159363"/>
    </source>
</evidence>
<proteinExistence type="predicted"/>
<protein>
    <submittedName>
        <fullName evidence="1">Uncharacterized protein</fullName>
    </submittedName>
</protein>
<keyword evidence="2" id="KW-1185">Reference proteome</keyword>
<accession>A0ABQ9HD99</accession>